<organism evidence="3 4">
    <name type="scientific">Phormidesmis priestleyi Ana</name>
    <dbReference type="NCBI Taxonomy" id="1666911"/>
    <lineage>
        <taxon>Bacteria</taxon>
        <taxon>Bacillati</taxon>
        <taxon>Cyanobacteriota</taxon>
        <taxon>Cyanophyceae</taxon>
        <taxon>Leptolyngbyales</taxon>
        <taxon>Leptolyngbyaceae</taxon>
        <taxon>Phormidesmis</taxon>
    </lineage>
</organism>
<name>A0A0P8DFD7_9CYAN</name>
<dbReference type="PATRIC" id="fig|1666911.3.peg.4666"/>
<evidence type="ECO:0000259" key="2">
    <source>
        <dbReference type="Pfam" id="PF08547"/>
    </source>
</evidence>
<dbReference type="STRING" id="1666911.HLUCCA11_12575"/>
<reference evidence="3 4" key="1">
    <citation type="submission" date="2015-09" db="EMBL/GenBank/DDBJ databases">
        <title>Identification and resolution of microdiversity through metagenomic sequencing of parallel consortia.</title>
        <authorList>
            <person name="Nelson W.C."/>
            <person name="Romine M.F."/>
            <person name="Lindemann S.R."/>
        </authorList>
    </citation>
    <scope>NUCLEOTIDE SEQUENCE [LARGE SCALE GENOMIC DNA]</scope>
    <source>
        <strain evidence="3">Ana</strain>
    </source>
</reference>
<dbReference type="GO" id="GO:0051082">
    <property type="term" value="F:unfolded protein binding"/>
    <property type="evidence" value="ECO:0007669"/>
    <property type="project" value="TreeGrafter"/>
</dbReference>
<evidence type="ECO:0000313" key="3">
    <source>
        <dbReference type="EMBL" id="KPQ34998.1"/>
    </source>
</evidence>
<feature type="domain" description="NADH:ubiquinone oxidoreductase intermediate-associated protein 30" evidence="2">
    <location>
        <begin position="187"/>
        <end position="352"/>
    </location>
</feature>
<dbReference type="InterPro" id="IPR013857">
    <property type="entry name" value="NADH-UbQ_OxRdtase-assoc_prot30"/>
</dbReference>
<dbReference type="PANTHER" id="PTHR13194:SF19">
    <property type="entry name" value="NAD(P)-BINDING ROSSMANN-FOLD SUPERFAMILY PROTEIN"/>
    <property type="match status" value="1"/>
</dbReference>
<dbReference type="Pfam" id="PF08547">
    <property type="entry name" value="CIA30"/>
    <property type="match status" value="1"/>
</dbReference>
<dbReference type="AlphaFoldDB" id="A0A0P8DFD7"/>
<proteinExistence type="inferred from homology"/>
<dbReference type="GO" id="GO:0010257">
    <property type="term" value="P:NADH dehydrogenase complex assembly"/>
    <property type="evidence" value="ECO:0007669"/>
    <property type="project" value="TreeGrafter"/>
</dbReference>
<comment type="caution">
    <text evidence="3">The sequence shown here is derived from an EMBL/GenBank/DDBJ whole genome shotgun (WGS) entry which is preliminary data.</text>
</comment>
<evidence type="ECO:0000256" key="1">
    <source>
        <dbReference type="ARBA" id="ARBA00007884"/>
    </source>
</evidence>
<dbReference type="InterPro" id="IPR039131">
    <property type="entry name" value="NDUFAF1"/>
</dbReference>
<evidence type="ECO:0000313" key="4">
    <source>
        <dbReference type="Proteomes" id="UP000050465"/>
    </source>
</evidence>
<dbReference type="PANTHER" id="PTHR13194">
    <property type="entry name" value="COMPLEX I INTERMEDIATE-ASSOCIATED PROTEIN 30"/>
    <property type="match status" value="1"/>
</dbReference>
<protein>
    <submittedName>
        <fullName evidence="3">Complex I intermediate-associated protein 30 (CIA30)</fullName>
    </submittedName>
</protein>
<sequence length="389" mass="42647">MAEQGDSKWNIGRLLSTLNYFGEVPFIGSFRWMQQLLGQSSTSPGITLNAKQKKILLIGANCSELSDRLQAKFPTVDWLLYDVCHQAQQSESMDTLGPNTLGSNTTVSQQSASVSAELNTIDKISVTQLKALLRSVDLLVLLNTSEVLNRVADEAAHYLTNASATHPPADSAQNLSPNADFVLQSVFDFSRGNGDLSAWGVLDDVVMGGVSQGRFFKGDQAAVFAGNVSTSNSGGFSSVRTRNFEPPFNFSGWSGLRLRLKGDGQRYKFIARNSEGWDSPAYIYGIDTAENTWIEVNVPFAEMVPTFRARSVPDAPAFDPAKVFSFQLMLSKFEYDRRLNPKFSAGSFELAVSDISVYRPRSGSALMIVNENEMDTIEDKVEAVLRAIA</sequence>
<dbReference type="SUPFAM" id="SSF49785">
    <property type="entry name" value="Galactose-binding domain-like"/>
    <property type="match status" value="1"/>
</dbReference>
<accession>A0A0P8DFD7</accession>
<gene>
    <name evidence="3" type="ORF">HLUCCA11_12575</name>
</gene>
<dbReference type="InterPro" id="IPR008979">
    <property type="entry name" value="Galactose-bd-like_sf"/>
</dbReference>
<dbReference type="EMBL" id="LJZR01000015">
    <property type="protein sequence ID" value="KPQ34998.1"/>
    <property type="molecule type" value="Genomic_DNA"/>
</dbReference>
<dbReference type="Proteomes" id="UP000050465">
    <property type="component" value="Unassembled WGS sequence"/>
</dbReference>
<comment type="similarity">
    <text evidence="1">Belongs to the CIA30 family.</text>
</comment>